<evidence type="ECO:0000259" key="4">
    <source>
        <dbReference type="PROSITE" id="PS50893"/>
    </source>
</evidence>
<dbReference type="GO" id="GO:0005524">
    <property type="term" value="F:ATP binding"/>
    <property type="evidence" value="ECO:0007669"/>
    <property type="project" value="UniProtKB-KW"/>
</dbReference>
<dbReference type="GO" id="GO:0015188">
    <property type="term" value="F:L-isoleucine transmembrane transporter activity"/>
    <property type="evidence" value="ECO:0007669"/>
    <property type="project" value="TreeGrafter"/>
</dbReference>
<dbReference type="EC" id="3.6.3.-" evidence="5"/>
<dbReference type="CDD" id="cd03219">
    <property type="entry name" value="ABC_Mj1267_LivG_branched"/>
    <property type="match status" value="1"/>
</dbReference>
<evidence type="ECO:0000256" key="2">
    <source>
        <dbReference type="ARBA" id="ARBA00022741"/>
    </source>
</evidence>
<accession>A0A4Y7RF69</accession>
<dbReference type="Proteomes" id="UP000298324">
    <property type="component" value="Unassembled WGS sequence"/>
</dbReference>
<keyword evidence="1" id="KW-0813">Transport</keyword>
<dbReference type="Pfam" id="PF00005">
    <property type="entry name" value="ABC_tran"/>
    <property type="match status" value="1"/>
</dbReference>
<dbReference type="InterPro" id="IPR003439">
    <property type="entry name" value="ABC_transporter-like_ATP-bd"/>
</dbReference>
<organism evidence="5 6">
    <name type="scientific">Pelotomaculum schinkii</name>
    <dbReference type="NCBI Taxonomy" id="78350"/>
    <lineage>
        <taxon>Bacteria</taxon>
        <taxon>Bacillati</taxon>
        <taxon>Bacillota</taxon>
        <taxon>Clostridia</taxon>
        <taxon>Eubacteriales</taxon>
        <taxon>Desulfotomaculaceae</taxon>
        <taxon>Pelotomaculum</taxon>
    </lineage>
</organism>
<dbReference type="SUPFAM" id="SSF52540">
    <property type="entry name" value="P-loop containing nucleoside triphosphate hydrolases"/>
    <property type="match status" value="1"/>
</dbReference>
<keyword evidence="3 5" id="KW-0067">ATP-binding</keyword>
<reference evidence="5 6" key="1">
    <citation type="journal article" date="2018" name="Environ. Microbiol.">
        <title>Novel energy conservation strategies and behaviour of Pelotomaculum schinkii driving syntrophic propionate catabolism.</title>
        <authorList>
            <person name="Hidalgo-Ahumada C.A.P."/>
            <person name="Nobu M.K."/>
            <person name="Narihiro T."/>
            <person name="Tamaki H."/>
            <person name="Liu W.T."/>
            <person name="Kamagata Y."/>
            <person name="Stams A.J.M."/>
            <person name="Imachi H."/>
            <person name="Sousa D.Z."/>
        </authorList>
    </citation>
    <scope>NUCLEOTIDE SEQUENCE [LARGE SCALE GENOMIC DNA]</scope>
    <source>
        <strain evidence="5 6">HH</strain>
    </source>
</reference>
<dbReference type="PANTHER" id="PTHR45772">
    <property type="entry name" value="CONSERVED COMPONENT OF ABC TRANSPORTER FOR NATURAL AMINO ACIDS-RELATED"/>
    <property type="match status" value="1"/>
</dbReference>
<keyword evidence="5" id="KW-0378">Hydrolase</keyword>
<dbReference type="SMART" id="SM00382">
    <property type="entry name" value="AAA"/>
    <property type="match status" value="1"/>
</dbReference>
<dbReference type="GO" id="GO:1903806">
    <property type="term" value="P:L-isoleucine import across plasma membrane"/>
    <property type="evidence" value="ECO:0007669"/>
    <property type="project" value="TreeGrafter"/>
</dbReference>
<dbReference type="InterPro" id="IPR027417">
    <property type="entry name" value="P-loop_NTPase"/>
</dbReference>
<evidence type="ECO:0000313" key="6">
    <source>
        <dbReference type="Proteomes" id="UP000298324"/>
    </source>
</evidence>
<evidence type="ECO:0000313" key="5">
    <source>
        <dbReference type="EMBL" id="TEB07655.1"/>
    </source>
</evidence>
<dbReference type="InterPro" id="IPR003593">
    <property type="entry name" value="AAA+_ATPase"/>
</dbReference>
<dbReference type="Pfam" id="PF12399">
    <property type="entry name" value="BCA_ABC_TP_C"/>
    <property type="match status" value="1"/>
</dbReference>
<name>A0A4Y7RF69_9FIRM</name>
<dbReference type="GO" id="GO:0005304">
    <property type="term" value="F:L-valine transmembrane transporter activity"/>
    <property type="evidence" value="ECO:0007669"/>
    <property type="project" value="TreeGrafter"/>
</dbReference>
<dbReference type="GO" id="GO:1903805">
    <property type="term" value="P:L-valine import across plasma membrane"/>
    <property type="evidence" value="ECO:0007669"/>
    <property type="project" value="TreeGrafter"/>
</dbReference>
<keyword evidence="2" id="KW-0547">Nucleotide-binding</keyword>
<protein>
    <submittedName>
        <fullName evidence="5">Lipopolysaccharide export system ATP-binding protein LptB</fullName>
        <ecNumber evidence="5">3.6.3.-</ecNumber>
    </submittedName>
</protein>
<dbReference type="PANTHER" id="PTHR45772:SF7">
    <property type="entry name" value="AMINO ACID ABC TRANSPORTER ATP-BINDING PROTEIN"/>
    <property type="match status" value="1"/>
</dbReference>
<sequence>MSPLLKAEGISKQFRGLKAVADYSLQLEAGSIVGLIGPNGAGKTTVFNMLTGILKPTTGRVLLNGRDITGFRPDRIAGLGMARTFQNLRLFNSLSVLDNVLIGAQIHKGYGITAVLGSLPSFRQSERILQERALELLDTMDLSDKAGLDAGNLPYGDQRKLEIARALATKPQILLLDEPAAGMNPRESRELITTISRVRERFELTVLLIEHDMHFVMNLCERIQVLSYGKIIAEGKPAEIQSDEQVIEAYLGRAASHA</sequence>
<dbReference type="PROSITE" id="PS50893">
    <property type="entry name" value="ABC_TRANSPORTER_2"/>
    <property type="match status" value="1"/>
</dbReference>
<dbReference type="GO" id="GO:0005886">
    <property type="term" value="C:plasma membrane"/>
    <property type="evidence" value="ECO:0007669"/>
    <property type="project" value="TreeGrafter"/>
</dbReference>
<dbReference type="EMBL" id="QFGA01000001">
    <property type="protein sequence ID" value="TEB07655.1"/>
    <property type="molecule type" value="Genomic_DNA"/>
</dbReference>
<dbReference type="GO" id="GO:0015192">
    <property type="term" value="F:L-phenylalanine transmembrane transporter activity"/>
    <property type="evidence" value="ECO:0007669"/>
    <property type="project" value="TreeGrafter"/>
</dbReference>
<proteinExistence type="predicted"/>
<dbReference type="GO" id="GO:0042941">
    <property type="term" value="P:D-alanine transmembrane transport"/>
    <property type="evidence" value="ECO:0007669"/>
    <property type="project" value="TreeGrafter"/>
</dbReference>
<dbReference type="GO" id="GO:0015808">
    <property type="term" value="P:L-alanine transport"/>
    <property type="evidence" value="ECO:0007669"/>
    <property type="project" value="TreeGrafter"/>
</dbReference>
<dbReference type="GO" id="GO:0016887">
    <property type="term" value="F:ATP hydrolysis activity"/>
    <property type="evidence" value="ECO:0007669"/>
    <property type="project" value="InterPro"/>
</dbReference>
<feature type="domain" description="ABC transporter" evidence="4">
    <location>
        <begin position="5"/>
        <end position="253"/>
    </location>
</feature>
<dbReference type="InterPro" id="IPR032823">
    <property type="entry name" value="BCA_ABC_TP_C"/>
</dbReference>
<dbReference type="Gene3D" id="3.40.50.300">
    <property type="entry name" value="P-loop containing nucleotide triphosphate hydrolases"/>
    <property type="match status" value="1"/>
</dbReference>
<dbReference type="AlphaFoldDB" id="A0A4Y7RF69"/>
<evidence type="ECO:0000256" key="1">
    <source>
        <dbReference type="ARBA" id="ARBA00022448"/>
    </source>
</evidence>
<dbReference type="InterPro" id="IPR051120">
    <property type="entry name" value="ABC_AA/LPS_Transport"/>
</dbReference>
<dbReference type="RefSeq" id="WP_190239489.1">
    <property type="nucleotide sequence ID" value="NZ_QFGA01000001.1"/>
</dbReference>
<gene>
    <name evidence="5" type="primary">lptB_1</name>
    <name evidence="5" type="ORF">Psch_01210</name>
</gene>
<comment type="caution">
    <text evidence="5">The sequence shown here is derived from an EMBL/GenBank/DDBJ whole genome shotgun (WGS) entry which is preliminary data.</text>
</comment>
<evidence type="ECO:0000256" key="3">
    <source>
        <dbReference type="ARBA" id="ARBA00022840"/>
    </source>
</evidence>
<dbReference type="FunFam" id="3.40.50.300:FF:000421">
    <property type="entry name" value="Branched-chain amino acid ABC transporter ATP-binding protein"/>
    <property type="match status" value="1"/>
</dbReference>
<keyword evidence="6" id="KW-1185">Reference proteome</keyword>